<evidence type="ECO:0000313" key="2">
    <source>
        <dbReference type="EMBL" id="CAE0139441.1"/>
    </source>
</evidence>
<dbReference type="Gene3D" id="3.40.50.1000">
    <property type="entry name" value="HAD superfamily/HAD-like"/>
    <property type="match status" value="1"/>
</dbReference>
<accession>A0A7S3BMB3</accession>
<dbReference type="GO" id="GO:0008253">
    <property type="term" value="F:5'-nucleotidase activity"/>
    <property type="evidence" value="ECO:0007669"/>
    <property type="project" value="InterPro"/>
</dbReference>
<dbReference type="PANTHER" id="PTHR16504">
    <property type="entry name" value="5'(3')-DEOXYRIBONUCLEOTIDASE"/>
    <property type="match status" value="1"/>
</dbReference>
<dbReference type="GO" id="GO:0009223">
    <property type="term" value="P:pyrimidine deoxyribonucleotide catabolic process"/>
    <property type="evidence" value="ECO:0007669"/>
    <property type="project" value="TreeGrafter"/>
</dbReference>
<evidence type="ECO:0008006" key="3">
    <source>
        <dbReference type="Google" id="ProtNLM"/>
    </source>
</evidence>
<dbReference type="InterPro" id="IPR023214">
    <property type="entry name" value="HAD_sf"/>
</dbReference>
<gene>
    <name evidence="2" type="ORF">HERI1096_LOCUS32761</name>
</gene>
<proteinExistence type="predicted"/>
<name>A0A7S3BMB3_9EUKA</name>
<dbReference type="Pfam" id="PF13692">
    <property type="entry name" value="Glyco_trans_1_4"/>
    <property type="match status" value="1"/>
</dbReference>
<dbReference type="CDD" id="cd03801">
    <property type="entry name" value="GT4_PimA-like"/>
    <property type="match status" value="1"/>
</dbReference>
<sequence length="705" mass="76984">MVADTTKLIAAGAAGFATAQLFSLFRKRLAATPLPGAKHAPTVFVANEDLASNDNLLACGTLLICTQNLAVSGANQVLLNLVEGHIWRGNVVVLSPTSGPFAKEFTELGASVQVGLLQDLLSRVRDVRLAICNTIMTAHHVVALDAAAIPSMWILHEWWPPEQLVAELTKRNDKNTTPAVVKQALELCPQTVCVCRAQLELYTPTHGAVTFVGVPEPAPNWAVGGGRSPDRVTFLCLGIVCPRKNQHWAVEVFKRWAGDRNDVRLLVVGARYIRQYETDYVNKVKAIIDGDPRIELHDVTNDVDKFYRMSDVLLFTSLNEVTPMVIAESMLRSLPVITTDIAGIPEMLVNGVHGYSLPADQPDPFLQALTELGATDAEGQRRRLQMGATARKHAMETFSNRVMVSQYRAAALALAAPIVLVDMDGVLVDWDAGFRAAWGARSAIDRAKSYFMEDCVPAEFRDAAVRIIHAQGFFAGLPPMAGGVAAVRKLARMGYRVFLCTAPVLTSANCAGEKFEWVRRELGADWVGRVILTTDKTTVRGDVLIDDKPKISGTCHPVWRQLLFSAPYNAQLQTPHRLEAWGGAETGIEALLTSGPAPKDEHDAAKDEHGVSHEAVEALPDFSSLLPADYRKDYAAWRSGRPQGARGELHDAIDNMQQIKDSMLNNAAEDFTEVHVFRHGYSSWRRGAAIGAITKSPAVSRVKSL</sequence>
<dbReference type="Gene3D" id="3.40.50.2000">
    <property type="entry name" value="Glycogen Phosphorylase B"/>
    <property type="match status" value="1"/>
</dbReference>
<protein>
    <recommendedName>
        <fullName evidence="3">Glycosyl transferase family 1 domain-containing protein</fullName>
    </recommendedName>
</protein>
<dbReference type="SFLD" id="SFLDG01126">
    <property type="entry name" value="C1.2:_Nucleotidase_Like"/>
    <property type="match status" value="1"/>
</dbReference>
<dbReference type="SUPFAM" id="SSF53756">
    <property type="entry name" value="UDP-Glycosyltransferase/glycogen phosphorylase"/>
    <property type="match status" value="1"/>
</dbReference>
<organism evidence="2">
    <name type="scientific">Haptolina ericina</name>
    <dbReference type="NCBI Taxonomy" id="156174"/>
    <lineage>
        <taxon>Eukaryota</taxon>
        <taxon>Haptista</taxon>
        <taxon>Haptophyta</taxon>
        <taxon>Prymnesiophyceae</taxon>
        <taxon>Prymnesiales</taxon>
        <taxon>Prymnesiaceae</taxon>
        <taxon>Haptolina</taxon>
    </lineage>
</organism>
<dbReference type="InterPro" id="IPR036412">
    <property type="entry name" value="HAD-like_sf"/>
</dbReference>
<evidence type="ECO:0000256" key="1">
    <source>
        <dbReference type="PIRSR" id="PIRSR610708-1"/>
    </source>
</evidence>
<dbReference type="Gene3D" id="1.10.40.40">
    <property type="entry name" value="Deoxyribonucleotidase, domain 2"/>
    <property type="match status" value="1"/>
</dbReference>
<dbReference type="SUPFAM" id="SSF56784">
    <property type="entry name" value="HAD-like"/>
    <property type="match status" value="1"/>
</dbReference>
<dbReference type="EMBL" id="HBHX01059284">
    <property type="protein sequence ID" value="CAE0139441.1"/>
    <property type="molecule type" value="Transcribed_RNA"/>
</dbReference>
<feature type="active site" description="Proton donor" evidence="1">
    <location>
        <position position="424"/>
    </location>
</feature>
<reference evidence="2" key="1">
    <citation type="submission" date="2021-01" db="EMBL/GenBank/DDBJ databases">
        <authorList>
            <person name="Corre E."/>
            <person name="Pelletier E."/>
            <person name="Niang G."/>
            <person name="Scheremetjew M."/>
            <person name="Finn R."/>
            <person name="Kale V."/>
            <person name="Holt S."/>
            <person name="Cochrane G."/>
            <person name="Meng A."/>
            <person name="Brown T."/>
            <person name="Cohen L."/>
        </authorList>
    </citation>
    <scope>NUCLEOTIDE SEQUENCE</scope>
    <source>
        <strain evidence="2">CCMP281</strain>
    </source>
</reference>
<dbReference type="SFLD" id="SFLDG01145">
    <property type="entry name" value="C1.2.1"/>
    <property type="match status" value="1"/>
</dbReference>
<dbReference type="SFLD" id="SFLDS00003">
    <property type="entry name" value="Haloacid_Dehalogenase"/>
    <property type="match status" value="1"/>
</dbReference>
<feature type="active site" description="Nucleophile" evidence="1">
    <location>
        <position position="422"/>
    </location>
</feature>
<dbReference type="AlphaFoldDB" id="A0A7S3BMB3"/>
<dbReference type="Pfam" id="PF06941">
    <property type="entry name" value="NT5C"/>
    <property type="match status" value="1"/>
</dbReference>
<dbReference type="PANTHER" id="PTHR16504:SF4">
    <property type="entry name" value="5'(3')-DEOXYRIBONUCLEOTIDASE"/>
    <property type="match status" value="1"/>
</dbReference>
<dbReference type="InterPro" id="IPR010708">
    <property type="entry name" value="5'(3')-deoxyribonucleotidase"/>
</dbReference>